<protein>
    <submittedName>
        <fullName evidence="5">CBS domain-containing protein</fullName>
    </submittedName>
</protein>
<dbReference type="SUPFAM" id="SSF54631">
    <property type="entry name" value="CBS-domain pair"/>
    <property type="match status" value="1"/>
</dbReference>
<sequence length="519" mass="56119">MAGPGERGPADRTGHRRVADARPGRVPRRPRSRPTGRSVGLAAQDTLGTRRLAQLVRPIVWCRATDRIRDVARQISAADLSCALVRADGVLGIVTDHDFRHRVATGEVGLDQPIAALAAFPVLTIEAEATQSAALLRMLEHAVHHLVVTGPAGEPVGVVRAVDLAQPEVRDPLLIRSAIAAADTIDEVAAAARRLPATLVALHDDRVSPLHIGALHAAMVDAAVRRVLRLRSEPALAAERVSWVVLGSLARREPLPRSDLDTALVWADPDGPKDRPPDPAEIRAAAGRVLDDLRHCGFVPCPSGTNADNPVFSRAASAWRTASRDWQRDPAAGQGLLMSAVIADSRPLTQPMLGRSLTASLWPPNRHTRVLRALLDEALGFRPPTGFVRDFVVESSGEHRGQLDLKKGGLAPIVALARWLAIVGGEVSGNTPERLRRGADHGLLTADEAQTLTGAFEDIYALVLDHEVRALRGGDLPTTFVAPRDLDTLTRRHLRESFRAVRAIQARIDEHWLARLDRV</sequence>
<evidence type="ECO:0000313" key="6">
    <source>
        <dbReference type="Proteomes" id="UP000662857"/>
    </source>
</evidence>
<evidence type="ECO:0000313" key="5">
    <source>
        <dbReference type="EMBL" id="QSB15380.1"/>
    </source>
</evidence>
<keyword evidence="6" id="KW-1185">Reference proteome</keyword>
<evidence type="ECO:0000256" key="1">
    <source>
        <dbReference type="ARBA" id="ARBA00023122"/>
    </source>
</evidence>
<reference evidence="5" key="1">
    <citation type="submission" date="2021-02" db="EMBL/GenBank/DDBJ databases">
        <title>Natrosporangium hydrolyticum gen. nov., sp. nov, a haloalkaliphilic actinobacterium from a soda solonchak soil.</title>
        <authorList>
            <person name="Sorokin D.Y."/>
            <person name="Khijniak T.V."/>
            <person name="Zakharycheva A.P."/>
            <person name="Boueva O.V."/>
            <person name="Ariskina E.V."/>
            <person name="Hahnke R.L."/>
            <person name="Bunk B."/>
            <person name="Sproer C."/>
            <person name="Schumann P."/>
            <person name="Evtushenko L.I."/>
            <person name="Kublanov I.V."/>
        </authorList>
    </citation>
    <scope>NUCLEOTIDE SEQUENCE</scope>
    <source>
        <strain evidence="5">DSM 106523</strain>
    </source>
</reference>
<dbReference type="GO" id="GO:0008773">
    <property type="term" value="F:[protein-PII] uridylyltransferase activity"/>
    <property type="evidence" value="ECO:0007669"/>
    <property type="project" value="InterPro"/>
</dbReference>
<dbReference type="InterPro" id="IPR018821">
    <property type="entry name" value="DUF294_put_nucleoTrafse_sb-bd"/>
</dbReference>
<keyword evidence="1 2" id="KW-0129">CBS domain</keyword>
<dbReference type="InterPro" id="IPR046342">
    <property type="entry name" value="CBS_dom_sf"/>
</dbReference>
<dbReference type="Proteomes" id="UP000662857">
    <property type="component" value="Chromosome"/>
</dbReference>
<accession>A0A895YMQ1</accession>
<proteinExistence type="predicted"/>
<evidence type="ECO:0000259" key="4">
    <source>
        <dbReference type="PROSITE" id="PS51371"/>
    </source>
</evidence>
<gene>
    <name evidence="5" type="ORF">JQS43_03195</name>
</gene>
<dbReference type="PANTHER" id="PTHR43080">
    <property type="entry name" value="CBS DOMAIN-CONTAINING PROTEIN CBSX3, MITOCHONDRIAL"/>
    <property type="match status" value="1"/>
</dbReference>
<dbReference type="Pfam" id="PF00571">
    <property type="entry name" value="CBS"/>
    <property type="match status" value="2"/>
</dbReference>
<dbReference type="PANTHER" id="PTHR43080:SF2">
    <property type="entry name" value="CBS DOMAIN-CONTAINING PROTEIN"/>
    <property type="match status" value="1"/>
</dbReference>
<dbReference type="Gene3D" id="3.10.580.10">
    <property type="entry name" value="CBS-domain"/>
    <property type="match status" value="1"/>
</dbReference>
<dbReference type="InterPro" id="IPR005105">
    <property type="entry name" value="GlnD_Uridyltrans_N"/>
</dbReference>
<feature type="domain" description="CBS" evidence="4">
    <location>
        <begin position="118"/>
        <end position="175"/>
    </location>
</feature>
<dbReference type="CDD" id="cd05401">
    <property type="entry name" value="NT_GlnE_GlnD_like"/>
    <property type="match status" value="1"/>
</dbReference>
<dbReference type="InterPro" id="IPR051257">
    <property type="entry name" value="Diverse_CBS-Domain"/>
</dbReference>
<organism evidence="5 6">
    <name type="scientific">Natronosporangium hydrolyticum</name>
    <dbReference type="NCBI Taxonomy" id="2811111"/>
    <lineage>
        <taxon>Bacteria</taxon>
        <taxon>Bacillati</taxon>
        <taxon>Actinomycetota</taxon>
        <taxon>Actinomycetes</taxon>
        <taxon>Micromonosporales</taxon>
        <taxon>Micromonosporaceae</taxon>
        <taxon>Natronosporangium</taxon>
    </lineage>
</organism>
<dbReference type="SMART" id="SM00116">
    <property type="entry name" value="CBS"/>
    <property type="match status" value="2"/>
</dbReference>
<evidence type="ECO:0000256" key="3">
    <source>
        <dbReference type="SAM" id="MobiDB-lite"/>
    </source>
</evidence>
<dbReference type="Pfam" id="PF03445">
    <property type="entry name" value="DUF294"/>
    <property type="match status" value="1"/>
</dbReference>
<feature type="compositionally biased region" description="Basic and acidic residues" evidence="3">
    <location>
        <begin position="8"/>
        <end position="23"/>
    </location>
</feature>
<dbReference type="Pfam" id="PF10335">
    <property type="entry name" value="DUF294_C"/>
    <property type="match status" value="1"/>
</dbReference>
<name>A0A895YMQ1_9ACTN</name>
<feature type="compositionally biased region" description="Basic residues" evidence="3">
    <location>
        <begin position="25"/>
        <end position="34"/>
    </location>
</feature>
<dbReference type="InterPro" id="IPR000644">
    <property type="entry name" value="CBS_dom"/>
</dbReference>
<feature type="region of interest" description="Disordered" evidence="3">
    <location>
        <begin position="1"/>
        <end position="39"/>
    </location>
</feature>
<dbReference type="EMBL" id="CP070499">
    <property type="protein sequence ID" value="QSB15380.1"/>
    <property type="molecule type" value="Genomic_DNA"/>
</dbReference>
<dbReference type="AlphaFoldDB" id="A0A895YMQ1"/>
<evidence type="ECO:0000256" key="2">
    <source>
        <dbReference type="PROSITE-ProRule" id="PRU00703"/>
    </source>
</evidence>
<dbReference type="PROSITE" id="PS51371">
    <property type="entry name" value="CBS"/>
    <property type="match status" value="1"/>
</dbReference>
<dbReference type="KEGG" id="nhy:JQS43_03195"/>